<proteinExistence type="inferred from homology"/>
<dbReference type="InterPro" id="IPR038404">
    <property type="entry name" value="TRAP_DctP_sf"/>
</dbReference>
<comment type="caution">
    <text evidence="5">The sequence shown here is derived from an EMBL/GenBank/DDBJ whole genome shotgun (WGS) entry which is preliminary data.</text>
</comment>
<dbReference type="InterPro" id="IPR004682">
    <property type="entry name" value="TRAP_DctP"/>
</dbReference>
<reference evidence="6" key="1">
    <citation type="journal article" date="2019" name="Int. J. Syst. Evol. Microbiol.">
        <title>The Global Catalogue of Microorganisms (GCM) 10K type strain sequencing project: providing services to taxonomists for standard genome sequencing and annotation.</title>
        <authorList>
            <consortium name="The Broad Institute Genomics Platform"/>
            <consortium name="The Broad Institute Genome Sequencing Center for Infectious Disease"/>
            <person name="Wu L."/>
            <person name="Ma J."/>
        </authorList>
    </citation>
    <scope>NUCLEOTIDE SEQUENCE [LARGE SCALE GENOMIC DNA]</scope>
    <source>
        <strain evidence="6">CCUG 56608</strain>
    </source>
</reference>
<keyword evidence="3" id="KW-0813">Transport</keyword>
<dbReference type="Gene3D" id="3.40.190.170">
    <property type="entry name" value="Bacterial extracellular solute-binding protein, family 7"/>
    <property type="match status" value="1"/>
</dbReference>
<dbReference type="InterPro" id="IPR018389">
    <property type="entry name" value="DctP_fam"/>
</dbReference>
<accession>A0ABW3NC86</accession>
<dbReference type="Proteomes" id="UP001597041">
    <property type="component" value="Unassembled WGS sequence"/>
</dbReference>
<comment type="subcellular location">
    <subcellularLocation>
        <location evidence="1">Cell envelope</location>
    </subcellularLocation>
</comment>
<organism evidence="5 6">
    <name type="scientific">Oceanobacillus locisalsi</name>
    <dbReference type="NCBI Taxonomy" id="546107"/>
    <lineage>
        <taxon>Bacteria</taxon>
        <taxon>Bacillati</taxon>
        <taxon>Bacillota</taxon>
        <taxon>Bacilli</taxon>
        <taxon>Bacillales</taxon>
        <taxon>Bacillaceae</taxon>
        <taxon>Oceanobacillus</taxon>
    </lineage>
</organism>
<dbReference type="RefSeq" id="WP_379590541.1">
    <property type="nucleotide sequence ID" value="NZ_JBHTKK010000002.1"/>
</dbReference>
<keyword evidence="6" id="KW-1185">Reference proteome</keyword>
<evidence type="ECO:0000313" key="6">
    <source>
        <dbReference type="Proteomes" id="UP001597041"/>
    </source>
</evidence>
<dbReference type="EMBL" id="JBHTKK010000002">
    <property type="protein sequence ID" value="MFD1065008.1"/>
    <property type="molecule type" value="Genomic_DNA"/>
</dbReference>
<dbReference type="PANTHER" id="PTHR33376">
    <property type="match status" value="1"/>
</dbReference>
<gene>
    <name evidence="5" type="ORF">ACFQ19_03125</name>
</gene>
<dbReference type="PIRSF" id="PIRSF006470">
    <property type="entry name" value="DctB"/>
    <property type="match status" value="1"/>
</dbReference>
<evidence type="ECO:0000256" key="4">
    <source>
        <dbReference type="ARBA" id="ARBA00022729"/>
    </source>
</evidence>
<sequence>MSKSKWAFMVILVVGSILFIAGCGEGSDGDDGQADGADGEDVVLQFGTNLPESHIMAQGYQKMADEVEENSNGRLKIDMYYSDQLGNERDVTESIAQDIGGMAAIGTGEMARRDDTLLIFDAPYVFESLEHMLDFANGEEGQKIWDDFAEETNIRNLGLMYYGARHVTTANTEVHTPEDLNGVSLRVPDQPMPLAYGEALGANATPMELGELYLALQQGVVDGQENPLPTIHGNGFNEVQNNVILTGHVIAATGFVISEEKYQNLPEDLRTILDEAVETAVEDISADVVATEAEILEEFAEQGVNIIEPDLDAFRESSEYIYDEYEDVWGEGLYETIQGVAE</sequence>
<comment type="similarity">
    <text evidence="2">Belongs to the bacterial solute-binding protein 7 family.</text>
</comment>
<name>A0ABW3NC86_9BACI</name>
<dbReference type="PANTHER" id="PTHR33376:SF4">
    <property type="entry name" value="SIALIC ACID-BINDING PERIPLASMIC PROTEIN SIAP"/>
    <property type="match status" value="1"/>
</dbReference>
<dbReference type="NCBIfam" id="NF037995">
    <property type="entry name" value="TRAP_S1"/>
    <property type="match status" value="1"/>
</dbReference>
<dbReference type="PROSITE" id="PS51257">
    <property type="entry name" value="PROKAR_LIPOPROTEIN"/>
    <property type="match status" value="1"/>
</dbReference>
<dbReference type="NCBIfam" id="TIGR00787">
    <property type="entry name" value="dctP"/>
    <property type="match status" value="1"/>
</dbReference>
<evidence type="ECO:0000256" key="1">
    <source>
        <dbReference type="ARBA" id="ARBA00004196"/>
    </source>
</evidence>
<evidence type="ECO:0000313" key="5">
    <source>
        <dbReference type="EMBL" id="MFD1065008.1"/>
    </source>
</evidence>
<evidence type="ECO:0000256" key="2">
    <source>
        <dbReference type="ARBA" id="ARBA00009023"/>
    </source>
</evidence>
<keyword evidence="4" id="KW-0732">Signal</keyword>
<evidence type="ECO:0000256" key="3">
    <source>
        <dbReference type="ARBA" id="ARBA00022448"/>
    </source>
</evidence>
<dbReference type="Pfam" id="PF03480">
    <property type="entry name" value="DctP"/>
    <property type="match status" value="1"/>
</dbReference>
<protein>
    <submittedName>
        <fullName evidence="5">DctP family TRAP transporter solute-binding subunit</fullName>
    </submittedName>
</protein>